<evidence type="ECO:0000313" key="3">
    <source>
        <dbReference type="Proteomes" id="UP001155057"/>
    </source>
</evidence>
<feature type="domain" description="Tetracyclin repressor-like C-terminal" evidence="1">
    <location>
        <begin position="101"/>
        <end position="215"/>
    </location>
</feature>
<organism evidence="2 3">
    <name type="scientific">Salinibacter ruber</name>
    <dbReference type="NCBI Taxonomy" id="146919"/>
    <lineage>
        <taxon>Bacteria</taxon>
        <taxon>Pseudomonadati</taxon>
        <taxon>Rhodothermota</taxon>
        <taxon>Rhodothermia</taxon>
        <taxon>Rhodothermales</taxon>
        <taxon>Salinibacteraceae</taxon>
        <taxon>Salinibacter</taxon>
    </lineage>
</organism>
<dbReference type="Pfam" id="PF17931">
    <property type="entry name" value="TetR_C_23"/>
    <property type="match status" value="1"/>
</dbReference>
<accession>A0A9X2THL6</accession>
<dbReference type="EMBL" id="JANUAE010000006">
    <property type="protein sequence ID" value="MCS3710366.1"/>
    <property type="molecule type" value="Genomic_DNA"/>
</dbReference>
<dbReference type="Gene3D" id="1.10.357.10">
    <property type="entry name" value="Tetracycline Repressor, domain 2"/>
    <property type="match status" value="1"/>
</dbReference>
<dbReference type="InterPro" id="IPR041673">
    <property type="entry name" value="TetR_C_23"/>
</dbReference>
<dbReference type="SUPFAM" id="SSF48498">
    <property type="entry name" value="Tetracyclin repressor-like, C-terminal domain"/>
    <property type="match status" value="1"/>
</dbReference>
<evidence type="ECO:0000259" key="1">
    <source>
        <dbReference type="Pfam" id="PF17931"/>
    </source>
</evidence>
<reference evidence="2" key="1">
    <citation type="submission" date="2022-08" db="EMBL/GenBank/DDBJ databases">
        <title>Genomic Encyclopedia of Type Strains, Phase V (KMG-V): Genome sequencing to study the core and pangenomes of soil and plant-associated prokaryotes.</title>
        <authorList>
            <person name="Whitman W."/>
        </authorList>
    </citation>
    <scope>NUCLEOTIDE SEQUENCE</scope>
    <source>
        <strain evidence="2">SP3049</strain>
    </source>
</reference>
<evidence type="ECO:0000313" key="2">
    <source>
        <dbReference type="EMBL" id="MCS3710366.1"/>
    </source>
</evidence>
<protein>
    <recommendedName>
        <fullName evidence="1">Tetracyclin repressor-like C-terminal domain-containing protein</fullName>
    </recommendedName>
</protein>
<dbReference type="Proteomes" id="UP001155057">
    <property type="component" value="Unassembled WGS sequence"/>
</dbReference>
<name>A0A9X2THL6_9BACT</name>
<gene>
    <name evidence="2" type="ORF">GGP61_001976</name>
</gene>
<sequence>MRKGPLNACPFLFFLCPIPDPDAFAEKKQLVESALRLRRKQEAPLTVPAVCADAEVERAVFEAHFETVDELPPAFYDLALEQYRMLTAATTGYEDFSFEERLASFYYILLDALGEHRAFVQATFDDRARYQSSFRTGVRSALRGLLTEDGLVPGTNQLVTGLWPVHEVLTEVTFALIRHWIRDETEDQEATTALVDKLVAFVAELVTFRGVSSGLNLAWHIVQHDSLGIGRLPIVGRLFSGT</sequence>
<dbReference type="InterPro" id="IPR036271">
    <property type="entry name" value="Tet_transcr_reg_TetR-rel_C_sf"/>
</dbReference>
<comment type="caution">
    <text evidence="2">The sequence shown here is derived from an EMBL/GenBank/DDBJ whole genome shotgun (WGS) entry which is preliminary data.</text>
</comment>
<dbReference type="RefSeq" id="WP_259124108.1">
    <property type="nucleotide sequence ID" value="NZ_JANUAE010000006.1"/>
</dbReference>
<dbReference type="AlphaFoldDB" id="A0A9X2THL6"/>
<proteinExistence type="predicted"/>